<keyword evidence="6" id="KW-0862">Zinc</keyword>
<reference evidence="11 12" key="1">
    <citation type="journal article" date="2008" name="Int. J. Syst. Evol. Microbiol.">
        <title>Description of Roseateles aquatilis sp. nov. and Roseateles terrae sp. nov., in the class Betaproteobacteria, and emended description of the genus Roseateles.</title>
        <authorList>
            <person name="Gomila M."/>
            <person name="Bowien B."/>
            <person name="Falsen E."/>
            <person name="Moore E.R."/>
            <person name="Lalucat J."/>
        </authorList>
    </citation>
    <scope>NUCLEOTIDE SEQUENCE [LARGE SCALE GENOMIC DNA]</scope>
    <source>
        <strain evidence="11 12">CCUG 48205</strain>
    </source>
</reference>
<evidence type="ECO:0000256" key="7">
    <source>
        <dbReference type="ARBA" id="ARBA00023049"/>
    </source>
</evidence>
<dbReference type="Gene3D" id="3.40.390.10">
    <property type="entry name" value="Collagenase (Catalytic Domain)"/>
    <property type="match status" value="1"/>
</dbReference>
<keyword evidence="12" id="KW-1185">Reference proteome</keyword>
<comment type="cofactor">
    <cofactor evidence="1">
        <name>Zn(2+)</name>
        <dbReference type="ChEBI" id="CHEBI:29105"/>
    </cofactor>
</comment>
<evidence type="ECO:0000256" key="2">
    <source>
        <dbReference type="ARBA" id="ARBA00007357"/>
    </source>
</evidence>
<dbReference type="RefSeq" id="WP_088382752.1">
    <property type="nucleotide sequence ID" value="NZ_NIOF01000001.1"/>
</dbReference>
<evidence type="ECO:0000256" key="4">
    <source>
        <dbReference type="ARBA" id="ARBA00022723"/>
    </source>
</evidence>
<dbReference type="Gene3D" id="1.10.1380.10">
    <property type="entry name" value="Neutral endopeptidase , domain2"/>
    <property type="match status" value="1"/>
</dbReference>
<evidence type="ECO:0000259" key="9">
    <source>
        <dbReference type="Pfam" id="PF01431"/>
    </source>
</evidence>
<keyword evidence="7" id="KW-0482">Metalloprotease</keyword>
<dbReference type="OrthoDB" id="9775677at2"/>
<keyword evidence="8" id="KW-0732">Signal</keyword>
<sequence length="680" mass="74425">MPMFRTRLIAAAAVAALSIAATPSRALDVASFSPDVSPCADFYDYVNGPWVARTELPADRTRIGSFDALRVANDRLLSEALAELVAKPELRKTPGLKQVAAYYASGLDLAAIEAQGLKPVQPLLDRVASIKTAQDLPFALAQLGRVGISAPVGAYVRADVKNTRVNVLTLGQSGLGLPDRDDYFKDTEIARKLRAAYRLYAQRLLSSAGFEATPAAIDALMAFETRLADATTPRAQLRDPLAVYNPMTTPELTDKAPGLAWDAYLKALTRSDSRPGGVERLIVAQPEFMKRVAAMAKDVPMATWQTYLRLRVLENSAARLPKAFADADFDYRGVAISGLEQRPPRNEEVILLIGGRTGGAPLGLALGELFVSKAFSPEAQRRATLLIGDVKAAMKTRIQNLDWMSPATKLKALEKLEAMQPKIGAPEKWPTYDGMTLDAKEFAGNQLRAAAWQHGEQIKDLDRPSDRTRWTMSPYIVNAQAGGLNEITFPAGILQPPFFDAKLDDAMNYGGIGMVIGHEIVHHFDDRGRQFDSIGSLNDWWTTADADNYKARADRVAALYDGYEPVKGTHINGRLTLGENLSDMAGMPIAFDALQNALKRTGKTDKIDGFTQEQRFFLSNALVWRNKSREAALLNQLRTDPHSPGKYRVLAPMSNMPEFAKAFSCKSGDAMVAADPIKVW</sequence>
<keyword evidence="4" id="KW-0479">Metal-binding</keyword>
<dbReference type="Proteomes" id="UP000197468">
    <property type="component" value="Unassembled WGS sequence"/>
</dbReference>
<dbReference type="Pfam" id="PF05649">
    <property type="entry name" value="Peptidase_M13_N"/>
    <property type="match status" value="1"/>
</dbReference>
<evidence type="ECO:0000259" key="10">
    <source>
        <dbReference type="Pfam" id="PF05649"/>
    </source>
</evidence>
<protein>
    <recommendedName>
        <fullName evidence="13">Peptidase M13</fullName>
    </recommendedName>
</protein>
<feature type="signal peptide" evidence="8">
    <location>
        <begin position="1"/>
        <end position="26"/>
    </location>
</feature>
<dbReference type="GO" id="GO:0016485">
    <property type="term" value="P:protein processing"/>
    <property type="evidence" value="ECO:0007669"/>
    <property type="project" value="TreeGrafter"/>
</dbReference>
<dbReference type="SUPFAM" id="SSF55486">
    <property type="entry name" value="Metalloproteases ('zincins'), catalytic domain"/>
    <property type="match status" value="1"/>
</dbReference>
<name>A0A246JLT6_9BURK</name>
<feature type="chain" id="PRO_5013145720" description="Peptidase M13" evidence="8">
    <location>
        <begin position="27"/>
        <end position="680"/>
    </location>
</feature>
<dbReference type="AlphaFoldDB" id="A0A246JLT6"/>
<dbReference type="InterPro" id="IPR000718">
    <property type="entry name" value="Peptidase_M13"/>
</dbReference>
<feature type="domain" description="Peptidase M13 C-terminal" evidence="9">
    <location>
        <begin position="484"/>
        <end position="674"/>
    </location>
</feature>
<dbReference type="PANTHER" id="PTHR11733">
    <property type="entry name" value="ZINC METALLOPROTEASE FAMILY M13 NEPRILYSIN-RELATED"/>
    <property type="match status" value="1"/>
</dbReference>
<feature type="domain" description="Peptidase M13 N-terminal" evidence="10">
    <location>
        <begin position="38"/>
        <end position="426"/>
    </location>
</feature>
<dbReference type="Pfam" id="PF01431">
    <property type="entry name" value="Peptidase_M13"/>
    <property type="match status" value="1"/>
</dbReference>
<dbReference type="GO" id="GO:0005886">
    <property type="term" value="C:plasma membrane"/>
    <property type="evidence" value="ECO:0007669"/>
    <property type="project" value="TreeGrafter"/>
</dbReference>
<evidence type="ECO:0000256" key="5">
    <source>
        <dbReference type="ARBA" id="ARBA00022801"/>
    </source>
</evidence>
<evidence type="ECO:0000256" key="8">
    <source>
        <dbReference type="SAM" id="SignalP"/>
    </source>
</evidence>
<keyword evidence="5" id="KW-0378">Hydrolase</keyword>
<evidence type="ECO:0008006" key="13">
    <source>
        <dbReference type="Google" id="ProtNLM"/>
    </source>
</evidence>
<gene>
    <name evidence="11" type="ORF">CDN99_03870</name>
</gene>
<comment type="similarity">
    <text evidence="2">Belongs to the peptidase M13 family.</text>
</comment>
<dbReference type="InterPro" id="IPR018497">
    <property type="entry name" value="Peptidase_M13_C"/>
</dbReference>
<dbReference type="CDD" id="cd08662">
    <property type="entry name" value="M13"/>
    <property type="match status" value="1"/>
</dbReference>
<evidence type="ECO:0000256" key="1">
    <source>
        <dbReference type="ARBA" id="ARBA00001947"/>
    </source>
</evidence>
<dbReference type="GO" id="GO:0004222">
    <property type="term" value="F:metalloendopeptidase activity"/>
    <property type="evidence" value="ECO:0007669"/>
    <property type="project" value="InterPro"/>
</dbReference>
<proteinExistence type="inferred from homology"/>
<keyword evidence="3" id="KW-0645">Protease</keyword>
<comment type="caution">
    <text evidence="11">The sequence shown here is derived from an EMBL/GenBank/DDBJ whole genome shotgun (WGS) entry which is preliminary data.</text>
</comment>
<evidence type="ECO:0000313" key="11">
    <source>
        <dbReference type="EMBL" id="OWQ93606.1"/>
    </source>
</evidence>
<dbReference type="PROSITE" id="PS51885">
    <property type="entry name" value="NEPRILYSIN"/>
    <property type="match status" value="1"/>
</dbReference>
<dbReference type="InterPro" id="IPR042089">
    <property type="entry name" value="Peptidase_M13_dom_2"/>
</dbReference>
<dbReference type="PRINTS" id="PR00786">
    <property type="entry name" value="NEPRILYSIN"/>
</dbReference>
<evidence type="ECO:0000256" key="3">
    <source>
        <dbReference type="ARBA" id="ARBA00022670"/>
    </source>
</evidence>
<dbReference type="PANTHER" id="PTHR11733:SF167">
    <property type="entry name" value="FI17812P1-RELATED"/>
    <property type="match status" value="1"/>
</dbReference>
<dbReference type="EMBL" id="NIOF01000001">
    <property type="protein sequence ID" value="OWQ93606.1"/>
    <property type="molecule type" value="Genomic_DNA"/>
</dbReference>
<dbReference type="InterPro" id="IPR008753">
    <property type="entry name" value="Peptidase_M13_N"/>
</dbReference>
<evidence type="ECO:0000313" key="12">
    <source>
        <dbReference type="Proteomes" id="UP000197468"/>
    </source>
</evidence>
<organism evidence="11 12">
    <name type="scientific">Roseateles aquatilis</name>
    <dbReference type="NCBI Taxonomy" id="431061"/>
    <lineage>
        <taxon>Bacteria</taxon>
        <taxon>Pseudomonadati</taxon>
        <taxon>Pseudomonadota</taxon>
        <taxon>Betaproteobacteria</taxon>
        <taxon>Burkholderiales</taxon>
        <taxon>Sphaerotilaceae</taxon>
        <taxon>Roseateles</taxon>
    </lineage>
</organism>
<dbReference type="InterPro" id="IPR024079">
    <property type="entry name" value="MetalloPept_cat_dom_sf"/>
</dbReference>
<evidence type="ECO:0000256" key="6">
    <source>
        <dbReference type="ARBA" id="ARBA00022833"/>
    </source>
</evidence>
<dbReference type="GO" id="GO:0046872">
    <property type="term" value="F:metal ion binding"/>
    <property type="evidence" value="ECO:0007669"/>
    <property type="project" value="UniProtKB-KW"/>
</dbReference>
<accession>A0A246JLT6</accession>